<evidence type="ECO:0000256" key="2">
    <source>
        <dbReference type="ARBA" id="ARBA00023157"/>
    </source>
</evidence>
<feature type="chain" id="PRO_5043468909" evidence="3">
    <location>
        <begin position="33"/>
        <end position="717"/>
    </location>
</feature>
<sequence length="717" mass="74226">MARGIRRRGASWLGGLSVVVAAVLAAPNAAVAAPVDNLPPLQPLASDLKTESEPCAAGEDRPYVASAPRLNAVLHDPVEDDGPVQGNYVSGEFEAWWKDADGVEQRLSRHTPAAAPSGTTSFWQLPSDLPAWTVISWRVRADDGAAVSPWSAADASGAGCEFVIDDTSPEKPTVTSAEYPEEVFWSDGVGVYGTFRFDSPSDDVVDYTYSFLGGPRGTVKADGPGGSAEVRFMPASRAPGRLDVYANDRSGRRSSTTSYNFYVQAGRTPVAQWALDDPAGSKSAAATAGPTARAGAGVTFGGPVPPGTPLTSTATLDGTGHGFLTPAAQVVDAGKTFAVSGWVRPATVDHDMTIASQDAGTGRAFTLGVRTGGDDPVWSFGIGGARVSGGRPEAGEWAQVIGLFDAETGMAHLYVNGQEVGTAVAATPATVAGAFQIGRARGAAGYRDRWHGEVADVRTYDRVVVPEEAAELARRIPQQRGHWSLESAPGGLSPEVNGGEPLRLAAGASVYNRPADACDPVADPDCVPVADPLVGSGHLVLDGAGGYAATEGPVVDTGDSFTIGAVVHLADREPAHPMTVLSQGGQHGDAFKVRYVPSTLTFELVMDHADAQGADETVVGIRALPDGDSGQGYRVAVVHDAASDRITLYLDGQASTAVDFHSSWTGTGGLQLGRSRTGDGWGEYLHGSVDEVQAFSGALSESSVNQLGFGADPCLDC</sequence>
<dbReference type="AlphaFoldDB" id="A0AAU2VVH8"/>
<dbReference type="Pfam" id="PF13385">
    <property type="entry name" value="Laminin_G_3"/>
    <property type="match status" value="2"/>
</dbReference>
<dbReference type="GO" id="GO:0006955">
    <property type="term" value="P:immune response"/>
    <property type="evidence" value="ECO:0007669"/>
    <property type="project" value="InterPro"/>
</dbReference>
<dbReference type="Gene3D" id="2.60.120.200">
    <property type="match status" value="2"/>
</dbReference>
<dbReference type="InterPro" id="IPR013320">
    <property type="entry name" value="ConA-like_dom_sf"/>
</dbReference>
<evidence type="ECO:0000256" key="3">
    <source>
        <dbReference type="SAM" id="SignalP"/>
    </source>
</evidence>
<proteinExistence type="predicted"/>
<gene>
    <name evidence="5" type="ORF">OG398_20605</name>
</gene>
<dbReference type="PANTHER" id="PTHR46943:SF1">
    <property type="entry name" value="PENTRAXIN-RELATED PROTEIN PTX3"/>
    <property type="match status" value="1"/>
</dbReference>
<dbReference type="SUPFAM" id="SSF49899">
    <property type="entry name" value="Concanavalin A-like lectins/glucanases"/>
    <property type="match status" value="2"/>
</dbReference>
<keyword evidence="1 3" id="KW-0732">Signal</keyword>
<feature type="signal peptide" evidence="3">
    <location>
        <begin position="1"/>
        <end position="32"/>
    </location>
</feature>
<evidence type="ECO:0000313" key="5">
    <source>
        <dbReference type="EMBL" id="WTW70493.1"/>
    </source>
</evidence>
<dbReference type="SMART" id="SM00560">
    <property type="entry name" value="LamGL"/>
    <property type="match status" value="2"/>
</dbReference>
<name>A0AAU2VVH8_9ACTN</name>
<feature type="domain" description="LamG-like jellyroll fold" evidence="4">
    <location>
        <begin position="559"/>
        <end position="702"/>
    </location>
</feature>
<evidence type="ECO:0000259" key="4">
    <source>
        <dbReference type="SMART" id="SM00560"/>
    </source>
</evidence>
<keyword evidence="2" id="KW-1015">Disulfide bond</keyword>
<feature type="domain" description="LamG-like jellyroll fold" evidence="4">
    <location>
        <begin position="335"/>
        <end position="467"/>
    </location>
</feature>
<accession>A0AAU2VVH8</accession>
<dbReference type="InterPro" id="IPR042837">
    <property type="entry name" value="PTX3"/>
</dbReference>
<protein>
    <submittedName>
        <fullName evidence="5">LamG domain-containing protein</fullName>
    </submittedName>
</protein>
<dbReference type="PANTHER" id="PTHR46943">
    <property type="entry name" value="PENTRAXIN-RELATED PROTEIN PTX3"/>
    <property type="match status" value="1"/>
</dbReference>
<dbReference type="InterPro" id="IPR006558">
    <property type="entry name" value="LamG-like"/>
</dbReference>
<reference evidence="5" key="1">
    <citation type="submission" date="2022-10" db="EMBL/GenBank/DDBJ databases">
        <title>The complete genomes of actinobacterial strains from the NBC collection.</title>
        <authorList>
            <person name="Joergensen T.S."/>
            <person name="Alvarez Arevalo M."/>
            <person name="Sterndorff E.B."/>
            <person name="Faurdal D."/>
            <person name="Vuksanovic O."/>
            <person name="Mourched A.-S."/>
            <person name="Charusanti P."/>
            <person name="Shaw S."/>
            <person name="Blin K."/>
            <person name="Weber T."/>
        </authorList>
    </citation>
    <scope>NUCLEOTIDE SEQUENCE</scope>
    <source>
        <strain evidence="5">NBC_00008</strain>
    </source>
</reference>
<dbReference type="EMBL" id="CP108313">
    <property type="protein sequence ID" value="WTW70493.1"/>
    <property type="molecule type" value="Genomic_DNA"/>
</dbReference>
<evidence type="ECO:0000256" key="1">
    <source>
        <dbReference type="ARBA" id="ARBA00022729"/>
    </source>
</evidence>
<organism evidence="5">
    <name type="scientific">Streptomyces sp. NBC_00008</name>
    <dbReference type="NCBI Taxonomy" id="2903610"/>
    <lineage>
        <taxon>Bacteria</taxon>
        <taxon>Bacillati</taxon>
        <taxon>Actinomycetota</taxon>
        <taxon>Actinomycetes</taxon>
        <taxon>Kitasatosporales</taxon>
        <taxon>Streptomycetaceae</taxon>
        <taxon>Streptomyces</taxon>
    </lineage>
</organism>